<evidence type="ECO:0000256" key="2">
    <source>
        <dbReference type="ARBA" id="ARBA00022448"/>
    </source>
</evidence>
<dbReference type="EMBL" id="UINC01099696">
    <property type="protein sequence ID" value="SVC59168.1"/>
    <property type="molecule type" value="Genomic_DNA"/>
</dbReference>
<sequence length="76" mass="8242">MAAFYLVFGLGLRMGGDGFVYFLLCGLIPWKWFASTVGNGSKAIEAGAGMIHQVYLPKVVLPTIVVCINTVKFLMV</sequence>
<evidence type="ECO:0000256" key="1">
    <source>
        <dbReference type="ARBA" id="ARBA00004429"/>
    </source>
</evidence>
<dbReference type="AlphaFoldDB" id="A0A382NF78"/>
<name>A0A382NF78_9ZZZZ</name>
<keyword evidence="2" id="KW-0813">Transport</keyword>
<comment type="subcellular location">
    <subcellularLocation>
        <location evidence="1">Cell inner membrane</location>
        <topology evidence="1">Multi-pass membrane protein</topology>
    </subcellularLocation>
</comment>
<protein>
    <submittedName>
        <fullName evidence="3">Uncharacterized protein</fullName>
    </submittedName>
</protein>
<proteinExistence type="predicted"/>
<organism evidence="3">
    <name type="scientific">marine metagenome</name>
    <dbReference type="NCBI Taxonomy" id="408172"/>
    <lineage>
        <taxon>unclassified sequences</taxon>
        <taxon>metagenomes</taxon>
        <taxon>ecological metagenomes</taxon>
    </lineage>
</organism>
<dbReference type="GO" id="GO:0015920">
    <property type="term" value="P:lipopolysaccharide transport"/>
    <property type="evidence" value="ECO:0007669"/>
    <property type="project" value="TreeGrafter"/>
</dbReference>
<dbReference type="PANTHER" id="PTHR30413:SF8">
    <property type="entry name" value="TRANSPORT PERMEASE PROTEIN"/>
    <property type="match status" value="1"/>
</dbReference>
<dbReference type="GO" id="GO:0005886">
    <property type="term" value="C:plasma membrane"/>
    <property type="evidence" value="ECO:0007669"/>
    <property type="project" value="UniProtKB-SubCell"/>
</dbReference>
<dbReference type="PANTHER" id="PTHR30413">
    <property type="entry name" value="INNER MEMBRANE TRANSPORT PERMEASE"/>
    <property type="match status" value="1"/>
</dbReference>
<evidence type="ECO:0000313" key="3">
    <source>
        <dbReference type="EMBL" id="SVC59168.1"/>
    </source>
</evidence>
<feature type="non-terminal residue" evidence="3">
    <location>
        <position position="76"/>
    </location>
</feature>
<accession>A0A382NF78</accession>
<gene>
    <name evidence="3" type="ORF">METZ01_LOCUS312022</name>
</gene>
<reference evidence="3" key="1">
    <citation type="submission" date="2018-05" db="EMBL/GenBank/DDBJ databases">
        <authorList>
            <person name="Lanie J.A."/>
            <person name="Ng W.-L."/>
            <person name="Kazmierczak K.M."/>
            <person name="Andrzejewski T.M."/>
            <person name="Davidsen T.M."/>
            <person name="Wayne K.J."/>
            <person name="Tettelin H."/>
            <person name="Glass J.I."/>
            <person name="Rusch D."/>
            <person name="Podicherti R."/>
            <person name="Tsui H.-C.T."/>
            <person name="Winkler M.E."/>
        </authorList>
    </citation>
    <scope>NUCLEOTIDE SEQUENCE</scope>
</reference>